<evidence type="ECO:0000313" key="3">
    <source>
        <dbReference type="EMBL" id="TFB25009.1"/>
    </source>
</evidence>
<dbReference type="AlphaFoldDB" id="A0A4Y8IV10"/>
<evidence type="ECO:0000256" key="1">
    <source>
        <dbReference type="SAM" id="Phobius"/>
    </source>
</evidence>
<feature type="transmembrane region" description="Helical" evidence="1">
    <location>
        <begin position="20"/>
        <end position="41"/>
    </location>
</feature>
<proteinExistence type="predicted"/>
<dbReference type="Proteomes" id="UP000297975">
    <property type="component" value="Unassembled WGS sequence"/>
</dbReference>
<keyword evidence="1" id="KW-1133">Transmembrane helix</keyword>
<keyword evidence="4" id="KW-1185">Reference proteome</keyword>
<feature type="domain" description="SHOCT" evidence="2">
    <location>
        <begin position="57"/>
        <end position="82"/>
    </location>
</feature>
<keyword evidence="1" id="KW-0472">Membrane</keyword>
<name>A0A4Y8IV10_9BACI</name>
<dbReference type="EMBL" id="SOPW01000001">
    <property type="protein sequence ID" value="TFB25009.1"/>
    <property type="molecule type" value="Genomic_DNA"/>
</dbReference>
<comment type="caution">
    <text evidence="3">The sequence shown here is derived from an EMBL/GenBank/DDBJ whole genome shotgun (WGS) entry which is preliminary data.</text>
</comment>
<reference evidence="3 4" key="1">
    <citation type="submission" date="2019-03" db="EMBL/GenBank/DDBJ databases">
        <authorList>
            <person name="He R.-H."/>
        </authorList>
    </citation>
    <scope>NUCLEOTIDE SEQUENCE [LARGE SCALE GENOMIC DNA]</scope>
    <source>
        <strain evidence="4">SH 714</strain>
    </source>
</reference>
<keyword evidence="1" id="KW-0812">Transmembrane</keyword>
<dbReference type="Pfam" id="PF09851">
    <property type="entry name" value="SHOCT"/>
    <property type="match status" value="1"/>
</dbReference>
<evidence type="ECO:0000259" key="2">
    <source>
        <dbReference type="Pfam" id="PF09851"/>
    </source>
</evidence>
<protein>
    <submittedName>
        <fullName evidence="3">CcoQ/FixQ family Cbb3-type cytochrome c oxidase assembly chaperone</fullName>
    </submittedName>
</protein>
<accession>A0A4Y8IV10</accession>
<gene>
    <name evidence="3" type="ORF">E3U55_01055</name>
</gene>
<evidence type="ECO:0000313" key="4">
    <source>
        <dbReference type="Proteomes" id="UP000297975"/>
    </source>
</evidence>
<dbReference type="RefSeq" id="WP_134338469.1">
    <property type="nucleotide sequence ID" value="NZ_SOPW01000001.1"/>
</dbReference>
<organism evidence="3 4">
    <name type="scientific">Filobacillus milosensis</name>
    <dbReference type="NCBI Taxonomy" id="94137"/>
    <lineage>
        <taxon>Bacteria</taxon>
        <taxon>Bacillati</taxon>
        <taxon>Bacillota</taxon>
        <taxon>Bacilli</taxon>
        <taxon>Bacillales</taxon>
        <taxon>Bacillaceae</taxon>
        <taxon>Filobacillus</taxon>
    </lineage>
</organism>
<sequence>MMNGNNGGMGGMGGNIFGNFIFTFILIIIILLIIAVLVWMFKPSNKNNSDRFNNNESLDILKQRLARGEISEEEYERLKNKLK</sequence>
<dbReference type="InterPro" id="IPR018649">
    <property type="entry name" value="SHOCT"/>
</dbReference>